<proteinExistence type="predicted"/>
<dbReference type="EMBL" id="JBFXLU010000092">
    <property type="protein sequence ID" value="KAL2843166.1"/>
    <property type="molecule type" value="Genomic_DNA"/>
</dbReference>
<sequence length="411" mass="43343">MLLPSLSISVLALSAGATATTTTATAQSRAVSAATTLQTWYNSATGIWNTCGWWNGANCMTALASLAAALDNSTSISSDDASSFNATAIGVFQNTFSVATSANPYPERGETSGTYTSANGTAYTEGKDAVVPTAAANASLWLDGSYDDDAWWGLAWIAAYDVTGREDYLDLAEGIFYHLSNAWPSKCGNGGIDSDYTHVYVGAIANELFLALAAQLANRVSSNSSYYLSWAQRQWSWFEDSGLINENHTINDGLMDDCTNNGATVWSYNQGVILGGLVELHRAAAAAGDDSSSSSNSTYLKAAGEIATGAIEALVDDDHVLHDVCEPDDCGAADQTQFKGIFMRNLRALQTVAPNDTYAKVINASADSLWENDRTDANGFGVDWSGPVDSATVNASTQSSAMDALVAAIWE</sequence>
<evidence type="ECO:0000256" key="1">
    <source>
        <dbReference type="SAM" id="SignalP"/>
    </source>
</evidence>
<feature type="chain" id="PRO_5046028179" evidence="1">
    <location>
        <begin position="20"/>
        <end position="411"/>
    </location>
</feature>
<dbReference type="InterPro" id="IPR053169">
    <property type="entry name" value="MUG_Protein"/>
</dbReference>
<keyword evidence="2" id="KW-0326">Glycosidase</keyword>
<comment type="caution">
    <text evidence="2">The sequence shown here is derived from an EMBL/GenBank/DDBJ whole genome shotgun (WGS) entry which is preliminary data.</text>
</comment>
<dbReference type="Proteomes" id="UP001610446">
    <property type="component" value="Unassembled WGS sequence"/>
</dbReference>
<keyword evidence="2" id="KW-0378">Hydrolase</keyword>
<evidence type="ECO:0000313" key="3">
    <source>
        <dbReference type="Proteomes" id="UP001610446"/>
    </source>
</evidence>
<dbReference type="Gene3D" id="1.50.10.20">
    <property type="match status" value="1"/>
</dbReference>
<reference evidence="2 3" key="1">
    <citation type="submission" date="2024-07" db="EMBL/GenBank/DDBJ databases">
        <title>Section-level genome sequencing and comparative genomics of Aspergillus sections Usti and Cavernicolus.</title>
        <authorList>
            <consortium name="Lawrence Berkeley National Laboratory"/>
            <person name="Nybo J.L."/>
            <person name="Vesth T.C."/>
            <person name="Theobald S."/>
            <person name="Frisvad J.C."/>
            <person name="Larsen T.O."/>
            <person name="Kjaerboelling I."/>
            <person name="Rothschild-Mancinelli K."/>
            <person name="Lyhne E.K."/>
            <person name="Kogle M.E."/>
            <person name="Barry K."/>
            <person name="Clum A."/>
            <person name="Na H."/>
            <person name="Ledsgaard L."/>
            <person name="Lin J."/>
            <person name="Lipzen A."/>
            <person name="Kuo A."/>
            <person name="Riley R."/>
            <person name="Mondo S."/>
            <person name="Labutti K."/>
            <person name="Haridas S."/>
            <person name="Pangalinan J."/>
            <person name="Salamov A.A."/>
            <person name="Simmons B.A."/>
            <person name="Magnuson J.K."/>
            <person name="Chen J."/>
            <person name="Drula E."/>
            <person name="Henrissat B."/>
            <person name="Wiebenga A."/>
            <person name="Lubbers R.J."/>
            <person name="Gomes A.C."/>
            <person name="Makela M.R."/>
            <person name="Stajich J."/>
            <person name="Grigoriev I.V."/>
            <person name="Mortensen U.H."/>
            <person name="De Vries R.P."/>
            <person name="Baker S.E."/>
            <person name="Andersen M.R."/>
        </authorList>
    </citation>
    <scope>NUCLEOTIDE SEQUENCE [LARGE SCALE GENOMIC DNA]</scope>
    <source>
        <strain evidence="2 3">CBS 123904</strain>
    </source>
</reference>
<gene>
    <name evidence="2" type="ORF">BJY01DRAFT_248750</name>
</gene>
<evidence type="ECO:0000313" key="2">
    <source>
        <dbReference type="EMBL" id="KAL2843166.1"/>
    </source>
</evidence>
<keyword evidence="3" id="KW-1185">Reference proteome</keyword>
<dbReference type="Pfam" id="PF03663">
    <property type="entry name" value="Glyco_hydro_76"/>
    <property type="match status" value="1"/>
</dbReference>
<dbReference type="PANTHER" id="PTHR47791">
    <property type="entry name" value="MEIOTICALLY UP-REGULATED GENE 191 PROTEIN"/>
    <property type="match status" value="1"/>
</dbReference>
<feature type="signal peptide" evidence="1">
    <location>
        <begin position="1"/>
        <end position="19"/>
    </location>
</feature>
<accession>A0ABR4JT28</accession>
<dbReference type="InterPro" id="IPR005198">
    <property type="entry name" value="Glyco_hydro_76"/>
</dbReference>
<name>A0ABR4JT28_9EURO</name>
<organism evidence="2 3">
    <name type="scientific">Aspergillus pseudoustus</name>
    <dbReference type="NCBI Taxonomy" id="1810923"/>
    <lineage>
        <taxon>Eukaryota</taxon>
        <taxon>Fungi</taxon>
        <taxon>Dikarya</taxon>
        <taxon>Ascomycota</taxon>
        <taxon>Pezizomycotina</taxon>
        <taxon>Eurotiomycetes</taxon>
        <taxon>Eurotiomycetidae</taxon>
        <taxon>Eurotiales</taxon>
        <taxon>Aspergillaceae</taxon>
        <taxon>Aspergillus</taxon>
        <taxon>Aspergillus subgen. Nidulantes</taxon>
    </lineage>
</organism>
<keyword evidence="1" id="KW-0732">Signal</keyword>
<dbReference type="GO" id="GO:0016798">
    <property type="term" value="F:hydrolase activity, acting on glycosyl bonds"/>
    <property type="evidence" value="ECO:0007669"/>
    <property type="project" value="UniProtKB-KW"/>
</dbReference>
<dbReference type="SUPFAM" id="SSF48208">
    <property type="entry name" value="Six-hairpin glycosidases"/>
    <property type="match status" value="1"/>
</dbReference>
<protein>
    <submittedName>
        <fullName evidence="2">Six-hairpin glycosidase</fullName>
    </submittedName>
</protein>
<dbReference type="PANTHER" id="PTHR47791:SF1">
    <property type="entry name" value="ENDO MANNANASE, GH76 FAMILY (EUROFUNG)"/>
    <property type="match status" value="1"/>
</dbReference>
<dbReference type="InterPro" id="IPR008928">
    <property type="entry name" value="6-hairpin_glycosidase_sf"/>
</dbReference>